<feature type="chain" id="PRO_5030625464" description="Rap1a immunity protein domain-containing protein" evidence="1">
    <location>
        <begin position="22"/>
        <end position="124"/>
    </location>
</feature>
<organism evidence="2 3">
    <name type="scientific">Brevundimonas alba</name>
    <dbReference type="NCBI Taxonomy" id="74314"/>
    <lineage>
        <taxon>Bacteria</taxon>
        <taxon>Pseudomonadati</taxon>
        <taxon>Pseudomonadota</taxon>
        <taxon>Alphaproteobacteria</taxon>
        <taxon>Caulobacterales</taxon>
        <taxon>Caulobacteraceae</taxon>
        <taxon>Brevundimonas</taxon>
    </lineage>
</organism>
<accession>A0A7X5YN87</accession>
<keyword evidence="1" id="KW-0732">Signal</keyword>
<protein>
    <recommendedName>
        <fullName evidence="4">Rap1a immunity protein domain-containing protein</fullName>
    </recommendedName>
</protein>
<comment type="caution">
    <text evidence="2">The sequence shown here is derived from an EMBL/GenBank/DDBJ whole genome shotgun (WGS) entry which is preliminary data.</text>
</comment>
<evidence type="ECO:0000256" key="1">
    <source>
        <dbReference type="SAM" id="SignalP"/>
    </source>
</evidence>
<gene>
    <name evidence="2" type="ORF">GGQ87_002027</name>
</gene>
<dbReference type="EMBL" id="JAATJM010000001">
    <property type="protein sequence ID" value="NJC41769.1"/>
    <property type="molecule type" value="Genomic_DNA"/>
</dbReference>
<feature type="signal peptide" evidence="1">
    <location>
        <begin position="1"/>
        <end position="21"/>
    </location>
</feature>
<reference evidence="2 3" key="1">
    <citation type="submission" date="2020-03" db="EMBL/GenBank/DDBJ databases">
        <title>Genomic Encyclopedia of Type Strains, Phase IV (KMG-IV): sequencing the most valuable type-strain genomes for metagenomic binning, comparative biology and taxonomic classification.</title>
        <authorList>
            <person name="Goeker M."/>
        </authorList>
    </citation>
    <scope>NUCLEOTIDE SEQUENCE [LARGE SCALE GENOMIC DNA]</scope>
    <source>
        <strain evidence="2 3">DSM 4736</strain>
    </source>
</reference>
<dbReference type="AlphaFoldDB" id="A0A7X5YN87"/>
<sequence>MKSLTALISAAVLLSAAPAVAQELNLAPADRADLQCMALVAVMAGVAMEEGGDESASVQMAGMSGGLMYYLGRLEGRSPDVDWLAQLTAYLAKVEAEDFEAFAPRCSKELIEKGQALVDFGGKP</sequence>
<evidence type="ECO:0008006" key="4">
    <source>
        <dbReference type="Google" id="ProtNLM"/>
    </source>
</evidence>
<proteinExistence type="predicted"/>
<evidence type="ECO:0000313" key="3">
    <source>
        <dbReference type="Proteomes" id="UP000587415"/>
    </source>
</evidence>
<keyword evidence="3" id="KW-1185">Reference proteome</keyword>
<dbReference type="Proteomes" id="UP000587415">
    <property type="component" value="Unassembled WGS sequence"/>
</dbReference>
<dbReference type="RefSeq" id="WP_168047143.1">
    <property type="nucleotide sequence ID" value="NZ_JAATJM010000001.1"/>
</dbReference>
<evidence type="ECO:0000313" key="2">
    <source>
        <dbReference type="EMBL" id="NJC41769.1"/>
    </source>
</evidence>
<name>A0A7X5YN87_9CAUL</name>